<dbReference type="Proteomes" id="UP000000245">
    <property type="component" value="Chromosome"/>
</dbReference>
<dbReference type="Pfam" id="PF01022">
    <property type="entry name" value="HTH_5"/>
    <property type="match status" value="1"/>
</dbReference>
<evidence type="ECO:0000259" key="4">
    <source>
        <dbReference type="PROSITE" id="PS50987"/>
    </source>
</evidence>
<evidence type="ECO:0000313" key="6">
    <source>
        <dbReference type="Proteomes" id="UP000000245"/>
    </source>
</evidence>
<reference evidence="5 6" key="1">
    <citation type="submission" date="2007-05" db="EMBL/GenBank/DDBJ databases">
        <title>Complete sequence of chromosome of Acidiphilium cryptum JF-5.</title>
        <authorList>
            <consortium name="US DOE Joint Genome Institute"/>
            <person name="Copeland A."/>
            <person name="Lucas S."/>
            <person name="Lapidus A."/>
            <person name="Barry K."/>
            <person name="Detter J.C."/>
            <person name="Glavina del Rio T."/>
            <person name="Hammon N."/>
            <person name="Israni S."/>
            <person name="Dalin E."/>
            <person name="Tice H."/>
            <person name="Pitluck S."/>
            <person name="Sims D."/>
            <person name="Brettin T."/>
            <person name="Bruce D."/>
            <person name="Han C."/>
            <person name="Schmutz J."/>
            <person name="Larimer F."/>
            <person name="Land M."/>
            <person name="Hauser L."/>
            <person name="Kyrpides N."/>
            <person name="Kim E."/>
            <person name="Magnuson T."/>
            <person name="Richardson P."/>
        </authorList>
    </citation>
    <scope>NUCLEOTIDE SEQUENCE [LARGE SCALE GENOMIC DNA]</scope>
    <source>
        <strain evidence="5 6">JF-5</strain>
    </source>
</reference>
<keyword evidence="1" id="KW-0805">Transcription regulation</keyword>
<dbReference type="PANTHER" id="PTHR43132">
    <property type="entry name" value="ARSENICAL RESISTANCE OPERON REPRESSOR ARSR-RELATED"/>
    <property type="match status" value="1"/>
</dbReference>
<dbReference type="PRINTS" id="PR00778">
    <property type="entry name" value="HTHARSR"/>
</dbReference>
<keyword evidence="2" id="KW-0238">DNA-binding</keyword>
<proteinExistence type="predicted"/>
<sequence>MGQSAPLTAEEDIRADMAKSILPSDDSEIELDAMMRNATLASQFLRCIANPHRLMVLCHLTHGEASVGQLERELGIRQAHLSQQLARLRQDGMVTTRRDSRTIYYSLGSEAAREVVALIYRLFCTAETGSAGGCG</sequence>
<evidence type="ECO:0000256" key="1">
    <source>
        <dbReference type="ARBA" id="ARBA00023015"/>
    </source>
</evidence>
<dbReference type="PANTHER" id="PTHR43132:SF2">
    <property type="entry name" value="ARSENICAL RESISTANCE OPERON REPRESSOR ARSR-RELATED"/>
    <property type="match status" value="1"/>
</dbReference>
<protein>
    <submittedName>
        <fullName evidence="5">Transcriptional regulator, ArsR family</fullName>
    </submittedName>
</protein>
<dbReference type="AlphaFoldDB" id="A5FX47"/>
<dbReference type="InterPro" id="IPR001845">
    <property type="entry name" value="HTH_ArsR_DNA-bd_dom"/>
</dbReference>
<dbReference type="PROSITE" id="PS50987">
    <property type="entry name" value="HTH_ARSR_2"/>
    <property type="match status" value="1"/>
</dbReference>
<dbReference type="STRING" id="349163.Acry_0961"/>
<dbReference type="CDD" id="cd00090">
    <property type="entry name" value="HTH_ARSR"/>
    <property type="match status" value="1"/>
</dbReference>
<dbReference type="InterPro" id="IPR036390">
    <property type="entry name" value="WH_DNA-bd_sf"/>
</dbReference>
<name>A5FX47_ACICJ</name>
<evidence type="ECO:0000256" key="2">
    <source>
        <dbReference type="ARBA" id="ARBA00023125"/>
    </source>
</evidence>
<dbReference type="InterPro" id="IPR036388">
    <property type="entry name" value="WH-like_DNA-bd_sf"/>
</dbReference>
<gene>
    <name evidence="5" type="ordered locus">Acry_0961</name>
</gene>
<dbReference type="NCBIfam" id="NF033788">
    <property type="entry name" value="HTH_metalloreg"/>
    <property type="match status" value="1"/>
</dbReference>
<dbReference type="GO" id="GO:0003677">
    <property type="term" value="F:DNA binding"/>
    <property type="evidence" value="ECO:0007669"/>
    <property type="project" value="UniProtKB-KW"/>
</dbReference>
<feature type="domain" description="HTH arsR-type" evidence="4">
    <location>
        <begin position="33"/>
        <end position="127"/>
    </location>
</feature>
<organism evidence="5 6">
    <name type="scientific">Acidiphilium cryptum (strain JF-5)</name>
    <dbReference type="NCBI Taxonomy" id="349163"/>
    <lineage>
        <taxon>Bacteria</taxon>
        <taxon>Pseudomonadati</taxon>
        <taxon>Pseudomonadota</taxon>
        <taxon>Alphaproteobacteria</taxon>
        <taxon>Acetobacterales</taxon>
        <taxon>Acidocellaceae</taxon>
        <taxon>Acidiphilium</taxon>
    </lineage>
</organism>
<dbReference type="EMBL" id="CP000697">
    <property type="protein sequence ID" value="ABQ30179.1"/>
    <property type="molecule type" value="Genomic_DNA"/>
</dbReference>
<dbReference type="HOGENOM" id="CLU_097806_6_4_5"/>
<evidence type="ECO:0000313" key="5">
    <source>
        <dbReference type="EMBL" id="ABQ30179.1"/>
    </source>
</evidence>
<dbReference type="KEGG" id="acr:Acry_0961"/>
<dbReference type="GO" id="GO:0003700">
    <property type="term" value="F:DNA-binding transcription factor activity"/>
    <property type="evidence" value="ECO:0007669"/>
    <property type="project" value="InterPro"/>
</dbReference>
<evidence type="ECO:0000256" key="3">
    <source>
        <dbReference type="ARBA" id="ARBA00023163"/>
    </source>
</evidence>
<accession>A5FX47</accession>
<dbReference type="Gene3D" id="1.10.10.10">
    <property type="entry name" value="Winged helix-like DNA-binding domain superfamily/Winged helix DNA-binding domain"/>
    <property type="match status" value="1"/>
</dbReference>
<dbReference type="InterPro" id="IPR051011">
    <property type="entry name" value="Metal_resp_trans_reg"/>
</dbReference>
<keyword evidence="6" id="KW-1185">Reference proteome</keyword>
<dbReference type="InterPro" id="IPR011991">
    <property type="entry name" value="ArsR-like_HTH"/>
</dbReference>
<dbReference type="SUPFAM" id="SSF46785">
    <property type="entry name" value="Winged helix' DNA-binding domain"/>
    <property type="match status" value="1"/>
</dbReference>
<keyword evidence="3" id="KW-0804">Transcription</keyword>
<dbReference type="eggNOG" id="COG0640">
    <property type="taxonomic scope" value="Bacteria"/>
</dbReference>
<dbReference type="SMART" id="SM00418">
    <property type="entry name" value="HTH_ARSR"/>
    <property type="match status" value="1"/>
</dbReference>